<evidence type="ECO:0000313" key="1">
    <source>
        <dbReference type="EMBL" id="RFU95582.1"/>
    </source>
</evidence>
<evidence type="ECO:0000313" key="2">
    <source>
        <dbReference type="Proteomes" id="UP000264002"/>
    </source>
</evidence>
<dbReference type="AlphaFoldDB" id="A0A372MIH2"/>
<reference evidence="1 2" key="2">
    <citation type="submission" date="2018-09" db="EMBL/GenBank/DDBJ databases">
        <title>Genome of Sphaerochaeta halotolerans strain 4-11.</title>
        <authorList>
            <person name="Nazina T.N."/>
            <person name="Sokolova D.S."/>
        </authorList>
    </citation>
    <scope>NUCLEOTIDE SEQUENCE [LARGE SCALE GENOMIC DNA]</scope>
    <source>
        <strain evidence="1 2">4-11</strain>
    </source>
</reference>
<proteinExistence type="predicted"/>
<comment type="caution">
    <text evidence="1">The sequence shown here is derived from an EMBL/GenBank/DDBJ whole genome shotgun (WGS) entry which is preliminary data.</text>
</comment>
<dbReference type="RefSeq" id="WP_117329530.1">
    <property type="nucleotide sequence ID" value="NZ_QUWK01000003.1"/>
</dbReference>
<organism evidence="1 2">
    <name type="scientific">Sphaerochaeta halotolerans</name>
    <dbReference type="NCBI Taxonomy" id="2293840"/>
    <lineage>
        <taxon>Bacteria</taxon>
        <taxon>Pseudomonadati</taxon>
        <taxon>Spirochaetota</taxon>
        <taxon>Spirochaetia</taxon>
        <taxon>Spirochaetales</taxon>
        <taxon>Sphaerochaetaceae</taxon>
        <taxon>Sphaerochaeta</taxon>
    </lineage>
</organism>
<gene>
    <name evidence="1" type="ORF">DYP60_03660</name>
</gene>
<dbReference type="EMBL" id="QUWK01000003">
    <property type="protein sequence ID" value="RFU95582.1"/>
    <property type="molecule type" value="Genomic_DNA"/>
</dbReference>
<accession>A0A372MIH2</accession>
<sequence>MERANAVIGEVVCATTTVLGELSDRCHIYGDKYTTHVLTVTEKLPRVLRKGMGVLFLDSKGLVINTHSQQEALLR</sequence>
<keyword evidence="2" id="KW-1185">Reference proteome</keyword>
<protein>
    <submittedName>
        <fullName evidence="1">Uncharacterized protein</fullName>
    </submittedName>
</protein>
<reference evidence="2" key="1">
    <citation type="submission" date="2018-08" db="EMBL/GenBank/DDBJ databases">
        <authorList>
            <person name="Grouzdev D.S."/>
            <person name="Krutkina M.S."/>
        </authorList>
    </citation>
    <scope>NUCLEOTIDE SEQUENCE [LARGE SCALE GENOMIC DNA]</scope>
    <source>
        <strain evidence="2">4-11</strain>
    </source>
</reference>
<dbReference type="Proteomes" id="UP000264002">
    <property type="component" value="Unassembled WGS sequence"/>
</dbReference>
<name>A0A372MIH2_9SPIR</name>